<dbReference type="Pfam" id="PF22461">
    <property type="entry name" value="SLBB_2"/>
    <property type="match status" value="1"/>
</dbReference>
<protein>
    <recommendedName>
        <fullName evidence="22">Soluble ligand binding domain-containing protein</fullName>
    </recommendedName>
</protein>
<evidence type="ECO:0000256" key="13">
    <source>
        <dbReference type="ARBA" id="ARBA00023237"/>
    </source>
</evidence>
<evidence type="ECO:0000256" key="14">
    <source>
        <dbReference type="ARBA" id="ARBA00023288"/>
    </source>
</evidence>
<dbReference type="GO" id="GO:0015288">
    <property type="term" value="F:porin activity"/>
    <property type="evidence" value="ECO:0007669"/>
    <property type="project" value="UniProtKB-KW"/>
</dbReference>
<feature type="domain" description="Polysaccharide export protein N-terminal" evidence="17">
    <location>
        <begin position="33"/>
        <end position="125"/>
    </location>
</feature>
<feature type="domain" description="Soluble ligand binding" evidence="18">
    <location>
        <begin position="244"/>
        <end position="283"/>
    </location>
</feature>
<evidence type="ECO:0000256" key="9">
    <source>
        <dbReference type="ARBA" id="ARBA00023065"/>
    </source>
</evidence>
<dbReference type="InterPro" id="IPR049712">
    <property type="entry name" value="Poly_export"/>
</dbReference>
<dbReference type="GO" id="GO:0006811">
    <property type="term" value="P:monoatomic ion transport"/>
    <property type="evidence" value="ECO:0007669"/>
    <property type="project" value="UniProtKB-KW"/>
</dbReference>
<evidence type="ECO:0000259" key="17">
    <source>
        <dbReference type="Pfam" id="PF02563"/>
    </source>
</evidence>
<comment type="caution">
    <text evidence="20">The sequence shown here is derived from an EMBL/GenBank/DDBJ whole genome shotgun (WGS) entry which is preliminary data.</text>
</comment>
<keyword evidence="12" id="KW-0564">Palmitate</keyword>
<evidence type="ECO:0000256" key="7">
    <source>
        <dbReference type="ARBA" id="ARBA00022729"/>
    </source>
</evidence>
<evidence type="ECO:0000256" key="6">
    <source>
        <dbReference type="ARBA" id="ARBA00022692"/>
    </source>
</evidence>
<evidence type="ECO:0000256" key="12">
    <source>
        <dbReference type="ARBA" id="ARBA00023139"/>
    </source>
</evidence>
<reference evidence="20 21" key="1">
    <citation type="submission" date="2018-06" db="EMBL/GenBank/DDBJ databases">
        <title>Extensive metabolic versatility and redundancy in microbially diverse, dynamic hydrothermal sediments.</title>
        <authorList>
            <person name="Dombrowski N."/>
            <person name="Teske A."/>
            <person name="Baker B.J."/>
        </authorList>
    </citation>
    <scope>NUCLEOTIDE SEQUENCE [LARGE SCALE GENOMIC DNA]</scope>
    <source>
        <strain evidence="20">B36_G15</strain>
    </source>
</reference>
<comment type="similarity">
    <text evidence="2">Belongs to the BexD/CtrA/VexA family.</text>
</comment>
<dbReference type="Pfam" id="PF02563">
    <property type="entry name" value="Poly_export"/>
    <property type="match status" value="1"/>
</dbReference>
<evidence type="ECO:0000256" key="1">
    <source>
        <dbReference type="ARBA" id="ARBA00004571"/>
    </source>
</evidence>
<evidence type="ECO:0000256" key="2">
    <source>
        <dbReference type="ARBA" id="ARBA00009450"/>
    </source>
</evidence>
<evidence type="ECO:0000256" key="3">
    <source>
        <dbReference type="ARBA" id="ARBA00022448"/>
    </source>
</evidence>
<keyword evidence="8" id="KW-0625">Polysaccharide transport</keyword>
<keyword evidence="11 15" id="KW-0472">Membrane</keyword>
<feature type="chain" id="PRO_5025011267" description="Soluble ligand binding domain-containing protein" evidence="16">
    <location>
        <begin position="24"/>
        <end position="416"/>
    </location>
</feature>
<keyword evidence="9" id="KW-0406">Ion transport</keyword>
<dbReference type="InterPro" id="IPR003715">
    <property type="entry name" value="Poly_export_N"/>
</dbReference>
<feature type="domain" description="Soluble ligand binding" evidence="18">
    <location>
        <begin position="319"/>
        <end position="367"/>
    </location>
</feature>
<keyword evidence="14" id="KW-0449">Lipoprotein</keyword>
<gene>
    <name evidence="20" type="ORF">DRP53_00705</name>
</gene>
<dbReference type="GO" id="GO:0009279">
    <property type="term" value="C:cell outer membrane"/>
    <property type="evidence" value="ECO:0007669"/>
    <property type="project" value="UniProtKB-SubCell"/>
</dbReference>
<keyword evidence="10" id="KW-0626">Porin</keyword>
<dbReference type="PANTHER" id="PTHR33619">
    <property type="entry name" value="POLYSACCHARIDE EXPORT PROTEIN GFCE-RELATED"/>
    <property type="match status" value="1"/>
</dbReference>
<evidence type="ECO:0000256" key="15">
    <source>
        <dbReference type="SAM" id="Phobius"/>
    </source>
</evidence>
<sequence length="416" mass="46147">MVRFILILLPFLLVAQQPTAVMAPPLGLEKPVVTEEYVLMPGDYILVTVSGPTAYAYSGYVSPEGKFAIMVPTKEFPSTIPGQTESIFDFVDAVSIWGLKIKEAEKRLEETFRKYYKRPKVKITLVTLRQFIVYITGEVNNPGIAYASPVTRVSELIDSVEGFAPLGSRARVRVIRKDTIIIANIEKFENSGDLSANPIVKDGDVIYVPPMERKVFVRGAVFGRGEYKLLTAEMTGERQRISEGIYELLPGERISDIIRKAGGPTPWADLAATYILRKTSSGEVKINIDLKQALLGDTLFDPLLEDGDIVIVPVIAAEVYVEGEVTSPGAFDYQPGLTASDYIGMAGGPTDVANLKKASIYRKGERITYNSDLVIEPGDKIYVPRQMLKFWQDYLTIGQVLTTITLSWLTYIAVRR</sequence>
<evidence type="ECO:0000256" key="5">
    <source>
        <dbReference type="ARBA" id="ARBA00022597"/>
    </source>
</evidence>
<dbReference type="Gene3D" id="3.10.560.10">
    <property type="entry name" value="Outer membrane lipoprotein wza domain like"/>
    <property type="match status" value="3"/>
</dbReference>
<evidence type="ECO:0000313" key="20">
    <source>
        <dbReference type="EMBL" id="RKX71640.1"/>
    </source>
</evidence>
<dbReference type="GO" id="GO:0046930">
    <property type="term" value="C:pore complex"/>
    <property type="evidence" value="ECO:0007669"/>
    <property type="project" value="UniProtKB-KW"/>
</dbReference>
<evidence type="ECO:0000256" key="8">
    <source>
        <dbReference type="ARBA" id="ARBA00023047"/>
    </source>
</evidence>
<keyword evidence="13" id="KW-0998">Cell outer membrane</keyword>
<keyword evidence="15" id="KW-1133">Transmembrane helix</keyword>
<feature type="transmembrane region" description="Helical" evidence="15">
    <location>
        <begin position="394"/>
        <end position="414"/>
    </location>
</feature>
<feature type="domain" description="SLBB" evidence="19">
    <location>
        <begin position="133"/>
        <end position="208"/>
    </location>
</feature>
<dbReference type="EMBL" id="QNBE01000004">
    <property type="protein sequence ID" value="RKX71640.1"/>
    <property type="molecule type" value="Genomic_DNA"/>
</dbReference>
<name>A0A660SNT6_UNCW3</name>
<dbReference type="AlphaFoldDB" id="A0A660SNT6"/>
<dbReference type="InterPro" id="IPR054765">
    <property type="entry name" value="SLBB_dom"/>
</dbReference>
<evidence type="ECO:0000256" key="10">
    <source>
        <dbReference type="ARBA" id="ARBA00023114"/>
    </source>
</evidence>
<keyword evidence="3" id="KW-0813">Transport</keyword>
<dbReference type="Proteomes" id="UP000268469">
    <property type="component" value="Unassembled WGS sequence"/>
</dbReference>
<dbReference type="InterPro" id="IPR019554">
    <property type="entry name" value="Soluble_ligand-bd"/>
</dbReference>
<keyword evidence="7 16" id="KW-0732">Signal</keyword>
<evidence type="ECO:0008006" key="22">
    <source>
        <dbReference type="Google" id="ProtNLM"/>
    </source>
</evidence>
<proteinExistence type="inferred from homology"/>
<keyword evidence="5" id="KW-0762">Sugar transport</keyword>
<evidence type="ECO:0000259" key="18">
    <source>
        <dbReference type="Pfam" id="PF10531"/>
    </source>
</evidence>
<evidence type="ECO:0000313" key="21">
    <source>
        <dbReference type="Proteomes" id="UP000268469"/>
    </source>
</evidence>
<dbReference type="Pfam" id="PF10531">
    <property type="entry name" value="SLBB"/>
    <property type="match status" value="2"/>
</dbReference>
<dbReference type="PANTHER" id="PTHR33619:SF3">
    <property type="entry name" value="POLYSACCHARIDE EXPORT PROTEIN GFCE-RELATED"/>
    <property type="match status" value="1"/>
</dbReference>
<comment type="subcellular location">
    <subcellularLocation>
        <location evidence="1">Cell outer membrane</location>
        <topology evidence="1">Multi-pass membrane protein</topology>
    </subcellularLocation>
</comment>
<feature type="signal peptide" evidence="16">
    <location>
        <begin position="1"/>
        <end position="23"/>
    </location>
</feature>
<keyword evidence="4" id="KW-1134">Transmembrane beta strand</keyword>
<dbReference type="GO" id="GO:0015159">
    <property type="term" value="F:polysaccharide transmembrane transporter activity"/>
    <property type="evidence" value="ECO:0007669"/>
    <property type="project" value="InterPro"/>
</dbReference>
<organism evidence="20 21">
    <name type="scientific">candidate division WOR-3 bacterium</name>
    <dbReference type="NCBI Taxonomy" id="2052148"/>
    <lineage>
        <taxon>Bacteria</taxon>
        <taxon>Bacteria division WOR-3</taxon>
    </lineage>
</organism>
<evidence type="ECO:0000256" key="4">
    <source>
        <dbReference type="ARBA" id="ARBA00022452"/>
    </source>
</evidence>
<keyword evidence="6 15" id="KW-0812">Transmembrane</keyword>
<evidence type="ECO:0000259" key="19">
    <source>
        <dbReference type="Pfam" id="PF22461"/>
    </source>
</evidence>
<accession>A0A660SNT6</accession>
<evidence type="ECO:0000256" key="11">
    <source>
        <dbReference type="ARBA" id="ARBA00023136"/>
    </source>
</evidence>
<evidence type="ECO:0000256" key="16">
    <source>
        <dbReference type="SAM" id="SignalP"/>
    </source>
</evidence>